<keyword evidence="2" id="KW-0813">Transport</keyword>
<dbReference type="AlphaFoldDB" id="A0AAT9G970"/>
<dbReference type="PANTHER" id="PTHR43045:SF1">
    <property type="entry name" value="SHIKIMATE TRANSPORTER"/>
    <property type="match status" value="1"/>
</dbReference>
<sequence>MSRFVQADGRVIHPQTHLTKEQKQAVGLLSIGTFLEYFDLLLYVHMAAFLNELFFEPTDPYTTSLMTAFAFCSTYVFRPIGALIFGWLGDNIGRKSTVIITTFMMAASCLVMANLPTYAQIGSVAAWIVTICRIVQGMSSMGEIVGAELYITETINPPAQYVSVALIGAFSCLGGGIAALGIASLVTSYAFNWRAAFWLGAIVALIGSIARTTLRETPEFADAKRQLKKVFAQTNTDISTLESHPIWKEKVKKKTFIALLLIQCVTPVCFYFIYMHCGTILKTNFGYTTSEVIHHNFIVAIIQFLSVLTLAYLSYKIYPLVILKIILIIFSIFVLFCPYWLNNLHSPYELFLIQSIVTLFAQCEAPADPIFYKSFPVFKRFTSITVIFALSRAFMYVITSFGFAYLTKYFGNWGLLIIMIPINIGFAFGLLHFEKLEKKRENYFQPKIDLASKAG</sequence>
<evidence type="ECO:0000256" key="3">
    <source>
        <dbReference type="ARBA" id="ARBA00022475"/>
    </source>
</evidence>
<dbReference type="Pfam" id="PF07690">
    <property type="entry name" value="MFS_1"/>
    <property type="match status" value="1"/>
</dbReference>
<accession>A0AAT9G970</accession>
<keyword evidence="4 7" id="KW-0812">Transmembrane</keyword>
<feature type="transmembrane region" description="Helical" evidence="7">
    <location>
        <begin position="25"/>
        <end position="45"/>
    </location>
</feature>
<keyword evidence="5 7" id="KW-1133">Transmembrane helix</keyword>
<name>A0AAT9G970_9RICK</name>
<dbReference type="GO" id="GO:0005886">
    <property type="term" value="C:plasma membrane"/>
    <property type="evidence" value="ECO:0007669"/>
    <property type="project" value="UniProtKB-SubCell"/>
</dbReference>
<feature type="domain" description="Major facilitator superfamily (MFS) profile" evidence="8">
    <location>
        <begin position="25"/>
        <end position="437"/>
    </location>
</feature>
<evidence type="ECO:0000256" key="2">
    <source>
        <dbReference type="ARBA" id="ARBA00022448"/>
    </source>
</evidence>
<evidence type="ECO:0000259" key="8">
    <source>
        <dbReference type="PROSITE" id="PS50850"/>
    </source>
</evidence>
<comment type="subcellular location">
    <subcellularLocation>
        <location evidence="1">Cell inner membrane</location>
        <topology evidence="1">Multi-pass membrane protein</topology>
    </subcellularLocation>
</comment>
<gene>
    <name evidence="9" type="ORF">DMENIID0002_09650</name>
</gene>
<evidence type="ECO:0000256" key="5">
    <source>
        <dbReference type="ARBA" id="ARBA00022989"/>
    </source>
</evidence>
<dbReference type="GO" id="GO:0022857">
    <property type="term" value="F:transmembrane transporter activity"/>
    <property type="evidence" value="ECO:0007669"/>
    <property type="project" value="InterPro"/>
</dbReference>
<evidence type="ECO:0000256" key="6">
    <source>
        <dbReference type="ARBA" id="ARBA00023136"/>
    </source>
</evidence>
<dbReference type="InterPro" id="IPR020846">
    <property type="entry name" value="MFS_dom"/>
</dbReference>
<dbReference type="InterPro" id="IPR036259">
    <property type="entry name" value="MFS_trans_sf"/>
</dbReference>
<dbReference type="SUPFAM" id="SSF103473">
    <property type="entry name" value="MFS general substrate transporter"/>
    <property type="match status" value="1"/>
</dbReference>
<evidence type="ECO:0000256" key="4">
    <source>
        <dbReference type="ARBA" id="ARBA00022692"/>
    </source>
</evidence>
<reference evidence="9" key="1">
    <citation type="submission" date="2024-01" db="EMBL/GenBank/DDBJ databases">
        <title>Sequencing the genomes of a sandfly, Sergentomyia squamirostris, and its two endosymbionts.</title>
        <authorList>
            <person name="Itokawa K."/>
            <person name="Sanjoba C."/>
        </authorList>
    </citation>
    <scope>NUCLEOTIDE SEQUENCE</scope>
    <source>
        <strain evidence="9">RiSSQ</strain>
    </source>
</reference>
<evidence type="ECO:0000313" key="9">
    <source>
        <dbReference type="EMBL" id="BFD46319.1"/>
    </source>
</evidence>
<dbReference type="PANTHER" id="PTHR43045">
    <property type="entry name" value="SHIKIMATE TRANSPORTER"/>
    <property type="match status" value="1"/>
</dbReference>
<evidence type="ECO:0000256" key="7">
    <source>
        <dbReference type="SAM" id="Phobius"/>
    </source>
</evidence>
<keyword evidence="3" id="KW-1003">Cell membrane</keyword>
<protein>
    <submittedName>
        <fullName evidence="9">MFS transporter</fullName>
    </submittedName>
</protein>
<dbReference type="InterPro" id="IPR011701">
    <property type="entry name" value="MFS"/>
</dbReference>
<organism evidence="9">
    <name type="scientific">Candidatus Tisiphia endosymbiont of Sergentomyia squamirostris</name>
    <dbReference type="NCBI Taxonomy" id="3113639"/>
    <lineage>
        <taxon>Bacteria</taxon>
        <taxon>Pseudomonadati</taxon>
        <taxon>Pseudomonadota</taxon>
        <taxon>Alphaproteobacteria</taxon>
        <taxon>Rickettsiales</taxon>
        <taxon>Rickettsiaceae</taxon>
        <taxon>Rickettsieae</taxon>
        <taxon>Candidatus Tisiphia</taxon>
    </lineage>
</organism>
<feature type="transmembrane region" description="Helical" evidence="7">
    <location>
        <begin position="320"/>
        <end position="341"/>
    </location>
</feature>
<dbReference type="Gene3D" id="1.20.1250.20">
    <property type="entry name" value="MFS general substrate transporter like domains"/>
    <property type="match status" value="2"/>
</dbReference>
<evidence type="ECO:0000256" key="1">
    <source>
        <dbReference type="ARBA" id="ARBA00004429"/>
    </source>
</evidence>
<dbReference type="EMBL" id="AP029170">
    <property type="protein sequence ID" value="BFD46319.1"/>
    <property type="molecule type" value="Genomic_DNA"/>
</dbReference>
<feature type="transmembrane region" description="Helical" evidence="7">
    <location>
        <begin position="384"/>
        <end position="407"/>
    </location>
</feature>
<keyword evidence="6 7" id="KW-0472">Membrane</keyword>
<feature type="transmembrane region" description="Helical" evidence="7">
    <location>
        <begin position="65"/>
        <end position="86"/>
    </location>
</feature>
<feature type="transmembrane region" description="Helical" evidence="7">
    <location>
        <begin position="161"/>
        <end position="183"/>
    </location>
</feature>
<proteinExistence type="predicted"/>
<feature type="transmembrane region" description="Helical" evidence="7">
    <location>
        <begin position="256"/>
        <end position="274"/>
    </location>
</feature>
<feature type="transmembrane region" description="Helical" evidence="7">
    <location>
        <begin position="294"/>
        <end position="313"/>
    </location>
</feature>
<feature type="transmembrane region" description="Helical" evidence="7">
    <location>
        <begin position="413"/>
        <end position="433"/>
    </location>
</feature>
<dbReference type="PROSITE" id="PS50850">
    <property type="entry name" value="MFS"/>
    <property type="match status" value="1"/>
</dbReference>